<dbReference type="Gene3D" id="3.30.950.10">
    <property type="entry name" value="Methyltransferase, Cobalt-precorrin-4 Transmethylase, Domain 2"/>
    <property type="match status" value="1"/>
</dbReference>
<evidence type="ECO:0000256" key="3">
    <source>
        <dbReference type="ARBA" id="ARBA00022603"/>
    </source>
</evidence>
<evidence type="ECO:0000256" key="4">
    <source>
        <dbReference type="ARBA" id="ARBA00022679"/>
    </source>
</evidence>
<keyword evidence="2" id="KW-0169">Cobalamin biosynthesis</keyword>
<keyword evidence="4" id="KW-0808">Transferase</keyword>
<comment type="caution">
    <text evidence="7">The sequence shown here is derived from an EMBL/GenBank/DDBJ whole genome shotgun (WGS) entry which is preliminary data.</text>
</comment>
<evidence type="ECO:0000256" key="1">
    <source>
        <dbReference type="ARBA" id="ARBA00004953"/>
    </source>
</evidence>
<dbReference type="RefSeq" id="WP_318798269.1">
    <property type="nucleotide sequence ID" value="NZ_JARUJP010000013.1"/>
</dbReference>
<keyword evidence="3" id="KW-0489">Methyltransferase</keyword>
<comment type="pathway">
    <text evidence="1">Cofactor biosynthesis; adenosylcobalamin biosynthesis.</text>
</comment>
<protein>
    <submittedName>
        <fullName evidence="7">Precorrin-6y C5,15-methyltransferase (Decarboxylating) subunit CbiE</fullName>
    </submittedName>
</protein>
<keyword evidence="5" id="KW-0949">S-adenosyl-L-methionine</keyword>
<dbReference type="CDD" id="cd11644">
    <property type="entry name" value="Precorrin-6Y-MT"/>
    <property type="match status" value="1"/>
</dbReference>
<evidence type="ECO:0000259" key="6">
    <source>
        <dbReference type="Pfam" id="PF00590"/>
    </source>
</evidence>
<dbReference type="InterPro" id="IPR012818">
    <property type="entry name" value="CbiE"/>
</dbReference>
<dbReference type="InterPro" id="IPR014776">
    <property type="entry name" value="4pyrrole_Mease_sub2"/>
</dbReference>
<dbReference type="PANTHER" id="PTHR43182:SF1">
    <property type="entry name" value="COBALT-PRECORRIN-7 C(5)-METHYLTRANSFERASE"/>
    <property type="match status" value="1"/>
</dbReference>
<dbReference type="NCBIfam" id="TIGR02467">
    <property type="entry name" value="CbiE"/>
    <property type="match status" value="1"/>
</dbReference>
<evidence type="ECO:0000313" key="7">
    <source>
        <dbReference type="EMBL" id="MDW8801840.1"/>
    </source>
</evidence>
<dbReference type="Gene3D" id="3.40.1010.10">
    <property type="entry name" value="Cobalt-precorrin-4 Transmethylase, Domain 1"/>
    <property type="match status" value="1"/>
</dbReference>
<keyword evidence="8" id="KW-1185">Reference proteome</keyword>
<evidence type="ECO:0000256" key="2">
    <source>
        <dbReference type="ARBA" id="ARBA00022573"/>
    </source>
</evidence>
<feature type="domain" description="Tetrapyrrole methylase" evidence="6">
    <location>
        <begin position="4"/>
        <end position="187"/>
    </location>
</feature>
<dbReference type="InterPro" id="IPR000878">
    <property type="entry name" value="4pyrrol_Mease"/>
</dbReference>
<proteinExistence type="predicted"/>
<gene>
    <name evidence="7" type="primary">cbiE</name>
    <name evidence="7" type="ORF">P8V03_11855</name>
</gene>
<dbReference type="EMBL" id="JARUJP010000013">
    <property type="protein sequence ID" value="MDW8801840.1"/>
    <property type="molecule type" value="Genomic_DNA"/>
</dbReference>
<evidence type="ECO:0000256" key="5">
    <source>
        <dbReference type="ARBA" id="ARBA00022691"/>
    </source>
</evidence>
<sequence length="209" mass="23594">MDGKVYVVGIGPGHKDYILPKAVDTLKKSDLILGFERAIESLAFIDGNKIIVKKLSEIINIINSSEYKRISIAASGDPLFYGVTDYLKKNYSGNLEVIPGLSSFQYMMARIGKSWQGCFLGSLHGREDNFHKVVRENRISIWLTDNKHSPSYLCKVLEEKNINVKVYVGENLSYEDEKITKGTAEEIKNMEFSNLCVVTIENEDMSNKL</sequence>
<accession>A0ABU4JUK7</accession>
<dbReference type="Pfam" id="PF00590">
    <property type="entry name" value="TP_methylase"/>
    <property type="match status" value="1"/>
</dbReference>
<dbReference type="InterPro" id="IPR050714">
    <property type="entry name" value="Cobalamin_biosynth_MTase"/>
</dbReference>
<evidence type="ECO:0000313" key="8">
    <source>
        <dbReference type="Proteomes" id="UP001281656"/>
    </source>
</evidence>
<organism evidence="7 8">
    <name type="scientific">Clostridium tanneri</name>
    <dbReference type="NCBI Taxonomy" id="3037988"/>
    <lineage>
        <taxon>Bacteria</taxon>
        <taxon>Bacillati</taxon>
        <taxon>Bacillota</taxon>
        <taxon>Clostridia</taxon>
        <taxon>Eubacteriales</taxon>
        <taxon>Clostridiaceae</taxon>
        <taxon>Clostridium</taxon>
    </lineage>
</organism>
<dbReference type="InterPro" id="IPR035996">
    <property type="entry name" value="4pyrrol_Methylase_sf"/>
</dbReference>
<dbReference type="Proteomes" id="UP001281656">
    <property type="component" value="Unassembled WGS sequence"/>
</dbReference>
<dbReference type="PANTHER" id="PTHR43182">
    <property type="entry name" value="COBALT-PRECORRIN-6B C(15)-METHYLTRANSFERASE (DECARBOXYLATING)"/>
    <property type="match status" value="1"/>
</dbReference>
<name>A0ABU4JUK7_9CLOT</name>
<dbReference type="InterPro" id="IPR014777">
    <property type="entry name" value="4pyrrole_Mease_sub1"/>
</dbReference>
<reference evidence="7 8" key="1">
    <citation type="submission" date="2023-04" db="EMBL/GenBank/DDBJ databases">
        <title>Clostridium tannerae sp. nov., isolated from the fecal material of an alpaca.</title>
        <authorList>
            <person name="Miller S."/>
            <person name="Hendry M."/>
            <person name="King J."/>
            <person name="Sankaranarayanan K."/>
            <person name="Lawson P.A."/>
        </authorList>
    </citation>
    <scope>NUCLEOTIDE SEQUENCE [LARGE SCALE GENOMIC DNA]</scope>
    <source>
        <strain evidence="7 8">A1-XYC3</strain>
    </source>
</reference>
<dbReference type="SUPFAM" id="SSF53790">
    <property type="entry name" value="Tetrapyrrole methylase"/>
    <property type="match status" value="1"/>
</dbReference>